<gene>
    <name evidence="8" type="ORF">SAMN04488500_101240</name>
</gene>
<dbReference type="GO" id="GO:0005524">
    <property type="term" value="F:ATP binding"/>
    <property type="evidence" value="ECO:0007669"/>
    <property type="project" value="UniProtKB-KW"/>
</dbReference>
<dbReference type="RefSeq" id="WP_084573760.1">
    <property type="nucleotide sequence ID" value="NZ_CP155572.1"/>
</dbReference>
<keyword evidence="4 8" id="KW-0238">DNA-binding</keyword>
<keyword evidence="5" id="KW-0804">Transcription</keyword>
<keyword evidence="1" id="KW-0547">Nucleotide-binding</keyword>
<evidence type="ECO:0000313" key="8">
    <source>
        <dbReference type="EMBL" id="SMC33763.1"/>
    </source>
</evidence>
<dbReference type="InterPro" id="IPR003593">
    <property type="entry name" value="AAA+_ATPase"/>
</dbReference>
<dbReference type="CDD" id="cd00009">
    <property type="entry name" value="AAA"/>
    <property type="match status" value="1"/>
</dbReference>
<dbReference type="Pfam" id="PF25601">
    <property type="entry name" value="AAA_lid_14"/>
    <property type="match status" value="1"/>
</dbReference>
<evidence type="ECO:0000256" key="4">
    <source>
        <dbReference type="ARBA" id="ARBA00023125"/>
    </source>
</evidence>
<dbReference type="InterPro" id="IPR058031">
    <property type="entry name" value="AAA_lid_NorR"/>
</dbReference>
<keyword evidence="3" id="KW-0805">Transcription regulation</keyword>
<reference evidence="8 9" key="1">
    <citation type="submission" date="2017-04" db="EMBL/GenBank/DDBJ databases">
        <authorList>
            <person name="Afonso C.L."/>
            <person name="Miller P.J."/>
            <person name="Scott M.A."/>
            <person name="Spackman E."/>
            <person name="Goraichik I."/>
            <person name="Dimitrov K.M."/>
            <person name="Suarez D.L."/>
            <person name="Swayne D.E."/>
        </authorList>
    </citation>
    <scope>NUCLEOTIDE SEQUENCE [LARGE SCALE GENOMIC DNA]</scope>
    <source>
        <strain evidence="8 9">DSM 5090</strain>
    </source>
</reference>
<dbReference type="Pfam" id="PF13188">
    <property type="entry name" value="PAS_8"/>
    <property type="match status" value="1"/>
</dbReference>
<evidence type="ECO:0000259" key="6">
    <source>
        <dbReference type="PROSITE" id="PS50045"/>
    </source>
</evidence>
<evidence type="ECO:0000256" key="3">
    <source>
        <dbReference type="ARBA" id="ARBA00023015"/>
    </source>
</evidence>
<dbReference type="Pfam" id="PF00158">
    <property type="entry name" value="Sigma54_activat"/>
    <property type="match status" value="1"/>
</dbReference>
<dbReference type="Gene3D" id="1.10.8.60">
    <property type="match status" value="1"/>
</dbReference>
<dbReference type="SMART" id="SM00382">
    <property type="entry name" value="AAA"/>
    <property type="match status" value="1"/>
</dbReference>
<dbReference type="InterPro" id="IPR027417">
    <property type="entry name" value="P-loop_NTPase"/>
</dbReference>
<dbReference type="GO" id="GO:0006355">
    <property type="term" value="P:regulation of DNA-templated transcription"/>
    <property type="evidence" value="ECO:0007669"/>
    <property type="project" value="InterPro"/>
</dbReference>
<keyword evidence="2" id="KW-0067">ATP-binding</keyword>
<dbReference type="PROSITE" id="PS00676">
    <property type="entry name" value="SIGMA54_INTERACT_2"/>
    <property type="match status" value="1"/>
</dbReference>
<feature type="domain" description="Sigma-54 factor interaction" evidence="6">
    <location>
        <begin position="287"/>
        <end position="517"/>
    </location>
</feature>
<name>A0A1W1YC89_9FIRM</name>
<protein>
    <submittedName>
        <fullName evidence="8">Transcriptional regulator containing PAS, AAA-type ATPase, and DNA-binding Fis domains</fullName>
    </submittedName>
</protein>
<dbReference type="InterPro" id="IPR009057">
    <property type="entry name" value="Homeodomain-like_sf"/>
</dbReference>
<dbReference type="InterPro" id="IPR025944">
    <property type="entry name" value="Sigma_54_int_dom_CS"/>
</dbReference>
<dbReference type="SUPFAM" id="SSF52540">
    <property type="entry name" value="P-loop containing nucleoside triphosphate hydrolases"/>
    <property type="match status" value="1"/>
</dbReference>
<feature type="domain" description="PAS" evidence="7">
    <location>
        <begin position="160"/>
        <end position="195"/>
    </location>
</feature>
<evidence type="ECO:0000259" key="7">
    <source>
        <dbReference type="PROSITE" id="PS50112"/>
    </source>
</evidence>
<evidence type="ECO:0000256" key="1">
    <source>
        <dbReference type="ARBA" id="ARBA00022741"/>
    </source>
</evidence>
<dbReference type="PROSITE" id="PS00675">
    <property type="entry name" value="SIGMA54_INTERACT_1"/>
    <property type="match status" value="1"/>
</dbReference>
<dbReference type="PROSITE" id="PS50045">
    <property type="entry name" value="SIGMA54_INTERACT_4"/>
    <property type="match status" value="1"/>
</dbReference>
<dbReference type="Pfam" id="PF02954">
    <property type="entry name" value="HTH_8"/>
    <property type="match status" value="1"/>
</dbReference>
<dbReference type="Gene3D" id="3.40.50.300">
    <property type="entry name" value="P-loop containing nucleotide triphosphate hydrolases"/>
    <property type="match status" value="1"/>
</dbReference>
<dbReference type="SMART" id="SM00091">
    <property type="entry name" value="PAS"/>
    <property type="match status" value="1"/>
</dbReference>
<dbReference type="Gene3D" id="1.10.10.60">
    <property type="entry name" value="Homeodomain-like"/>
    <property type="match status" value="1"/>
</dbReference>
<dbReference type="InterPro" id="IPR002197">
    <property type="entry name" value="HTH_Fis"/>
</dbReference>
<accession>A0A1W1YC89</accession>
<dbReference type="STRING" id="112901.SAMN04488500_101240"/>
<evidence type="ECO:0000256" key="5">
    <source>
        <dbReference type="ARBA" id="ARBA00023163"/>
    </source>
</evidence>
<evidence type="ECO:0000256" key="2">
    <source>
        <dbReference type="ARBA" id="ARBA00022840"/>
    </source>
</evidence>
<dbReference type="Gene3D" id="3.30.450.20">
    <property type="entry name" value="PAS domain"/>
    <property type="match status" value="1"/>
</dbReference>
<dbReference type="InterPro" id="IPR025662">
    <property type="entry name" value="Sigma_54_int_dom_ATP-bd_1"/>
</dbReference>
<dbReference type="InterPro" id="IPR025943">
    <property type="entry name" value="Sigma_54_int_dom_ATP-bd_2"/>
</dbReference>
<dbReference type="AlphaFoldDB" id="A0A1W1YC89"/>
<dbReference type="PROSITE" id="PS50112">
    <property type="entry name" value="PAS"/>
    <property type="match status" value="1"/>
</dbReference>
<sequence>MNNDGTDILNLKSIQDYIQRVADAFAAVLDYEVAIVGEYLEVLAGTGKYKDQIGTVYGSGSINYQLRCTQKSFLVFDPPNCKLCQKCNLKETCKVLAGLLYPIKLGDKLIGSISLYAFNESQKENMLKDYAKLETFLQHLVELVSGKLNERALYKRSKKAAEQFNTLINSVREGIVAVDYHGKITHVNRSATDLLMVPDNLINGSMIEEVFSGISMGALLKMTKPYIEQDIFYKYGQQTLHFMSTITEVKYGEGIDGFVLSIRSIGEMRKLAGRFIQEERKHTFDGILGQSTEITNIKKKMCRVATTDSTVLITGESGTGKELFAHAIHHESLRKKGPFIAVNCGAIPENLLESELFGYEEGAFTGARRTGKPGKFELANGGTILLDEIGDMPLHLQVKLLRVLQERTIERVGGTKPLITDVRIIAATNKNLEEMIKTNQFRSDLYYRLSVIPFHIPPLRKRMEDLELLIHCFIQKYNLILGKKVRGYTRDALAKMFEYPWPGNVRELENAIEYSANVCPNALIDANYLPDRIIKHVTTSQPAQPQESVQSILDLEKNAIVEALKRFGTSNLAKENIARSLGMSRSTLYRKIKEMGINVGLMK</sequence>
<organism evidence="8 9">
    <name type="scientific">Sporomusa malonica</name>
    <dbReference type="NCBI Taxonomy" id="112901"/>
    <lineage>
        <taxon>Bacteria</taxon>
        <taxon>Bacillati</taxon>
        <taxon>Bacillota</taxon>
        <taxon>Negativicutes</taxon>
        <taxon>Selenomonadales</taxon>
        <taxon>Sporomusaceae</taxon>
        <taxon>Sporomusa</taxon>
    </lineage>
</organism>
<dbReference type="PANTHER" id="PTHR32071">
    <property type="entry name" value="TRANSCRIPTIONAL REGULATORY PROTEIN"/>
    <property type="match status" value="1"/>
</dbReference>
<dbReference type="SUPFAM" id="SSF55785">
    <property type="entry name" value="PYP-like sensor domain (PAS domain)"/>
    <property type="match status" value="1"/>
</dbReference>
<dbReference type="EMBL" id="FWXI01000001">
    <property type="protein sequence ID" value="SMC33763.1"/>
    <property type="molecule type" value="Genomic_DNA"/>
</dbReference>
<dbReference type="FunFam" id="3.40.50.300:FF:000006">
    <property type="entry name" value="DNA-binding transcriptional regulator NtrC"/>
    <property type="match status" value="1"/>
</dbReference>
<dbReference type="InterPro" id="IPR002078">
    <property type="entry name" value="Sigma_54_int"/>
</dbReference>
<dbReference type="InterPro" id="IPR000014">
    <property type="entry name" value="PAS"/>
</dbReference>
<proteinExistence type="predicted"/>
<dbReference type="Proteomes" id="UP000192738">
    <property type="component" value="Unassembled WGS sequence"/>
</dbReference>
<dbReference type="OrthoDB" id="9803970at2"/>
<dbReference type="PROSITE" id="PS00688">
    <property type="entry name" value="SIGMA54_INTERACT_3"/>
    <property type="match status" value="1"/>
</dbReference>
<dbReference type="CDD" id="cd00130">
    <property type="entry name" value="PAS"/>
    <property type="match status" value="1"/>
</dbReference>
<dbReference type="GO" id="GO:0043565">
    <property type="term" value="F:sequence-specific DNA binding"/>
    <property type="evidence" value="ECO:0007669"/>
    <property type="project" value="InterPro"/>
</dbReference>
<dbReference type="InterPro" id="IPR035965">
    <property type="entry name" value="PAS-like_dom_sf"/>
</dbReference>
<keyword evidence="9" id="KW-1185">Reference proteome</keyword>
<dbReference type="PANTHER" id="PTHR32071:SF57">
    <property type="entry name" value="C4-DICARBOXYLATE TRANSPORT TRANSCRIPTIONAL REGULATORY PROTEIN DCTD"/>
    <property type="match status" value="1"/>
</dbReference>
<dbReference type="SUPFAM" id="SSF46689">
    <property type="entry name" value="Homeodomain-like"/>
    <property type="match status" value="1"/>
</dbReference>
<evidence type="ECO:0000313" key="9">
    <source>
        <dbReference type="Proteomes" id="UP000192738"/>
    </source>
</evidence>